<dbReference type="EMBL" id="VSSQ01054057">
    <property type="protein sequence ID" value="MPN08039.1"/>
    <property type="molecule type" value="Genomic_DNA"/>
</dbReference>
<proteinExistence type="predicted"/>
<sequence length="241" mass="27669">MAELGYALMLMFEMQASHLFCIVDNAKESIRSIMKEIYEGIGKEETPEIAANYESMKNNRYELADEEAVEIIEMLGHERLVEADRVTINREVGGRNWKATMDYDYGDGWEVELVLEECEKQEISLTLLPRVLEGEGYGIIEDVGGVGGLLDFAKAMKKGKGKAYEEFRGWLGIDHLDMEAFDRDDMNFRLKKLIRVYRDLYEHRLEPTEQSYKLLYREYKERKGSAGTGSASRGWAPPPKA</sequence>
<gene>
    <name evidence="2" type="ORF">SDC9_155315</name>
</gene>
<dbReference type="Gene3D" id="3.10.290.30">
    <property type="entry name" value="MM3350-like"/>
    <property type="match status" value="1"/>
</dbReference>
<comment type="caution">
    <text evidence="2">The sequence shown here is derived from an EMBL/GenBank/DDBJ whole genome shotgun (WGS) entry which is preliminary data.</text>
</comment>
<reference evidence="2" key="1">
    <citation type="submission" date="2019-08" db="EMBL/GenBank/DDBJ databases">
        <authorList>
            <person name="Kucharzyk K."/>
            <person name="Murdoch R.W."/>
            <person name="Higgins S."/>
            <person name="Loffler F."/>
        </authorList>
    </citation>
    <scope>NUCLEOTIDE SEQUENCE</scope>
</reference>
<dbReference type="InterPro" id="IPR012912">
    <property type="entry name" value="Plasmid_pRiA4b_Orf3-like"/>
</dbReference>
<organism evidence="2">
    <name type="scientific">bioreactor metagenome</name>
    <dbReference type="NCBI Taxonomy" id="1076179"/>
    <lineage>
        <taxon>unclassified sequences</taxon>
        <taxon>metagenomes</taxon>
        <taxon>ecological metagenomes</taxon>
    </lineage>
</organism>
<accession>A0A645F3N4</accession>
<evidence type="ECO:0000259" key="1">
    <source>
        <dbReference type="Pfam" id="PF07929"/>
    </source>
</evidence>
<dbReference type="Pfam" id="PF07929">
    <property type="entry name" value="PRiA4_ORF3"/>
    <property type="match status" value="1"/>
</dbReference>
<feature type="domain" description="Plasmid pRiA4b Orf3-like" evidence="1">
    <location>
        <begin position="3"/>
        <end position="184"/>
    </location>
</feature>
<evidence type="ECO:0000313" key="2">
    <source>
        <dbReference type="EMBL" id="MPN08039.1"/>
    </source>
</evidence>
<dbReference type="SUPFAM" id="SSF159941">
    <property type="entry name" value="MM3350-like"/>
    <property type="match status" value="1"/>
</dbReference>
<protein>
    <recommendedName>
        <fullName evidence="1">Plasmid pRiA4b Orf3-like domain-containing protein</fullName>
    </recommendedName>
</protein>
<dbReference type="AlphaFoldDB" id="A0A645F3N4"/>
<dbReference type="PANTHER" id="PTHR41878">
    <property type="entry name" value="LEXA REPRESSOR-RELATED"/>
    <property type="match status" value="1"/>
</dbReference>
<dbReference type="InterPro" id="IPR024047">
    <property type="entry name" value="MM3350-like_sf"/>
</dbReference>
<dbReference type="PANTHER" id="PTHR41878:SF1">
    <property type="entry name" value="TNPR PROTEIN"/>
    <property type="match status" value="1"/>
</dbReference>
<name>A0A645F3N4_9ZZZZ</name>